<evidence type="ECO:0000259" key="3">
    <source>
        <dbReference type="Pfam" id="PF00656"/>
    </source>
</evidence>
<reference evidence="4 5" key="1">
    <citation type="submission" date="2020-06" db="EMBL/GenBank/DDBJ databases">
        <authorList>
            <person name="Li R."/>
            <person name="Bekaert M."/>
        </authorList>
    </citation>
    <scope>NUCLEOTIDE SEQUENCE [LARGE SCALE GENOMIC DNA]</scope>
    <source>
        <strain evidence="5">wild</strain>
    </source>
</reference>
<dbReference type="SUPFAM" id="SSF52129">
    <property type="entry name" value="Caspase-like"/>
    <property type="match status" value="1"/>
</dbReference>
<evidence type="ECO:0000256" key="2">
    <source>
        <dbReference type="SAM" id="MobiDB-lite"/>
    </source>
</evidence>
<dbReference type="EC" id="3.4.22.55" evidence="4"/>
<dbReference type="InterPro" id="IPR029030">
    <property type="entry name" value="Caspase-like_dom_sf"/>
</dbReference>
<dbReference type="Proteomes" id="UP000507470">
    <property type="component" value="Unassembled WGS sequence"/>
</dbReference>
<gene>
    <name evidence="4" type="ORF">MCOR_51932</name>
</gene>
<dbReference type="GO" id="GO:0006508">
    <property type="term" value="P:proteolysis"/>
    <property type="evidence" value="ECO:0007669"/>
    <property type="project" value="InterPro"/>
</dbReference>
<evidence type="ECO:0000313" key="5">
    <source>
        <dbReference type="Proteomes" id="UP000507470"/>
    </source>
</evidence>
<dbReference type="OrthoDB" id="6139148at2759"/>
<dbReference type="Pfam" id="PF00656">
    <property type="entry name" value="Peptidase_C14"/>
    <property type="match status" value="1"/>
</dbReference>
<protein>
    <submittedName>
        <fullName evidence="4">CASP2</fullName>
        <ecNumber evidence="4">3.4.22.55</ecNumber>
    </submittedName>
</protein>
<sequence length="561" mass="64175">MLDNCPYVNHIVIDKKLQKSSVLRPFHTNMKSKNCCHEVQQDDKFCKLCGKKVELEVKMKKCPSCSSLQHTHELICTKCNVKMIMCKGMKDDGSSCETLMALTQQFCNQCGTEKVEDADVADELDGSEHSKLTVISKEAKNTQEDIKSEEDIPKESLATGLAIICIHTTFKNNPVELRERPSGPKDKDLMESIWNLYDCKVLPFMDEESSFYDTKLEKKIQGQLKVMPNVKYLVVILSTHGDERPEKERDDTLHYQHYFYTKDGQFKTQDLMTKINRIEEIQEKMKLFFIQASFNTAVMACRSRATNKELDNQDPGFNVLMTSTKQLSPDVSSTKIESNEAVHPPKGTKGTDDTDARGYMPPEKTDPPFERIPHCDDCGVIFASMAGKYAYSKKDSEDEGGWMIRALHSILDEYQKKDDVHDVHIIDILIGINRKVSEKEVFFEIPDSDTEDRAKGKCMSHLSMLKDELIRELQKANLNEDSKNELIALNKQVIELQGRLMQGIKLGRKQIIADIYKVKYALEEKVNGLVDTKAQSCFFHNFAFEDEYMTLWKSKAKSDVK</sequence>
<name>A0A6J8EI65_MYTCO</name>
<organism evidence="4 5">
    <name type="scientific">Mytilus coruscus</name>
    <name type="common">Sea mussel</name>
    <dbReference type="NCBI Taxonomy" id="42192"/>
    <lineage>
        <taxon>Eukaryota</taxon>
        <taxon>Metazoa</taxon>
        <taxon>Spiralia</taxon>
        <taxon>Lophotrochozoa</taxon>
        <taxon>Mollusca</taxon>
        <taxon>Bivalvia</taxon>
        <taxon>Autobranchia</taxon>
        <taxon>Pteriomorphia</taxon>
        <taxon>Mytilida</taxon>
        <taxon>Mytiloidea</taxon>
        <taxon>Mytilidae</taxon>
        <taxon>Mytilinae</taxon>
        <taxon>Mytilus</taxon>
    </lineage>
</organism>
<dbReference type="AlphaFoldDB" id="A0A6J8EI65"/>
<evidence type="ECO:0000256" key="1">
    <source>
        <dbReference type="SAM" id="Coils"/>
    </source>
</evidence>
<keyword evidence="5" id="KW-1185">Reference proteome</keyword>
<dbReference type="InterPro" id="IPR011600">
    <property type="entry name" value="Pept_C14_caspase"/>
</dbReference>
<dbReference type="EMBL" id="CACVKT020009047">
    <property type="protein sequence ID" value="CAC5419616.1"/>
    <property type="molecule type" value="Genomic_DNA"/>
</dbReference>
<evidence type="ECO:0000313" key="4">
    <source>
        <dbReference type="EMBL" id="CAC5419616.1"/>
    </source>
</evidence>
<feature type="region of interest" description="Disordered" evidence="2">
    <location>
        <begin position="328"/>
        <end position="359"/>
    </location>
</feature>
<dbReference type="Gene3D" id="3.40.50.1460">
    <property type="match status" value="1"/>
</dbReference>
<feature type="coiled-coil region" evidence="1">
    <location>
        <begin position="459"/>
        <end position="499"/>
    </location>
</feature>
<dbReference type="GO" id="GO:0004197">
    <property type="term" value="F:cysteine-type endopeptidase activity"/>
    <property type="evidence" value="ECO:0007669"/>
    <property type="project" value="InterPro"/>
</dbReference>
<keyword evidence="4" id="KW-0378">Hydrolase</keyword>
<proteinExistence type="predicted"/>
<accession>A0A6J8EI65</accession>
<keyword evidence="1" id="KW-0175">Coiled coil</keyword>
<feature type="domain" description="Peptidase C14 caspase" evidence="3">
    <location>
        <begin position="160"/>
        <end position="446"/>
    </location>
</feature>